<dbReference type="PROSITE" id="PS50887">
    <property type="entry name" value="GGDEF"/>
    <property type="match status" value="1"/>
</dbReference>
<feature type="domain" description="EAL" evidence="2">
    <location>
        <begin position="347"/>
        <end position="601"/>
    </location>
</feature>
<dbReference type="InterPro" id="IPR029787">
    <property type="entry name" value="Nucleotide_cyclase"/>
</dbReference>
<organism evidence="4 5">
    <name type="scientific">Massilia litorea</name>
    <dbReference type="NCBI Taxonomy" id="2769491"/>
    <lineage>
        <taxon>Bacteria</taxon>
        <taxon>Pseudomonadati</taxon>
        <taxon>Pseudomonadota</taxon>
        <taxon>Betaproteobacteria</taxon>
        <taxon>Burkholderiales</taxon>
        <taxon>Oxalobacteraceae</taxon>
        <taxon>Telluria group</taxon>
        <taxon>Massilia</taxon>
    </lineage>
</organism>
<dbReference type="Gene3D" id="3.30.70.270">
    <property type="match status" value="1"/>
</dbReference>
<dbReference type="InterPro" id="IPR052155">
    <property type="entry name" value="Biofilm_reg_signaling"/>
</dbReference>
<evidence type="ECO:0000259" key="2">
    <source>
        <dbReference type="PROSITE" id="PS50883"/>
    </source>
</evidence>
<dbReference type="KEGG" id="mlir:LPB04_18035"/>
<keyword evidence="1" id="KW-0175">Coiled coil</keyword>
<dbReference type="EMBL" id="CP062941">
    <property type="protein sequence ID" value="QOL48836.1"/>
    <property type="molecule type" value="Genomic_DNA"/>
</dbReference>
<dbReference type="InterPro" id="IPR043128">
    <property type="entry name" value="Rev_trsase/Diguanyl_cyclase"/>
</dbReference>
<dbReference type="SMART" id="SM00052">
    <property type="entry name" value="EAL"/>
    <property type="match status" value="1"/>
</dbReference>
<reference evidence="4 5" key="1">
    <citation type="submission" date="2020-10" db="EMBL/GenBank/DDBJ databases">
        <title>Genome sequencing of Massilia sp. LPB0304.</title>
        <authorList>
            <person name="Kim J."/>
        </authorList>
    </citation>
    <scope>NUCLEOTIDE SEQUENCE [LARGE SCALE GENOMIC DNA]</scope>
    <source>
        <strain evidence="4 5">LPB0304</strain>
    </source>
</reference>
<dbReference type="PANTHER" id="PTHR44757:SF2">
    <property type="entry name" value="BIOFILM ARCHITECTURE MAINTENANCE PROTEIN MBAA"/>
    <property type="match status" value="1"/>
</dbReference>
<dbReference type="AlphaFoldDB" id="A0A7L9U477"/>
<dbReference type="SUPFAM" id="SSF141868">
    <property type="entry name" value="EAL domain-like"/>
    <property type="match status" value="1"/>
</dbReference>
<evidence type="ECO:0000259" key="3">
    <source>
        <dbReference type="PROSITE" id="PS50887"/>
    </source>
</evidence>
<protein>
    <submittedName>
        <fullName evidence="4">EAL domain-containing protein</fullName>
    </submittedName>
</protein>
<evidence type="ECO:0000313" key="5">
    <source>
        <dbReference type="Proteomes" id="UP000593875"/>
    </source>
</evidence>
<feature type="domain" description="GGDEF" evidence="3">
    <location>
        <begin position="205"/>
        <end position="338"/>
    </location>
</feature>
<accession>A0A7L9U477</accession>
<dbReference type="CDD" id="cd01948">
    <property type="entry name" value="EAL"/>
    <property type="match status" value="1"/>
</dbReference>
<feature type="coiled-coil region" evidence="1">
    <location>
        <begin position="143"/>
        <end position="170"/>
    </location>
</feature>
<sequence>MKAQLKAGANGPSAEGLGRLLVIQQAVEAIPDELRMADFVRRALAGLPGIADVFLHIEGVTFPEPELAALIQRCRTEIPEDPTQNTQRQLEAGIQCFPMDSPGQHLGCLVIYVADEPALRPYLPFLSNISSAIHRIIVGRRDQARLAQLNEELRAARDHLEMRVAERTRELEYRATHDPVTGLANRALLIDRLRNAISNAARDGNMVAVVYLDLDSFSFMNTGFGNDCGDAFLCETARRLCRLVRESDTVARIGSDEFVILLAGLENVERSSVRLSAMLAAVREPMPLAGKDVVVTASIGACVYPLDGADAELLLRRANTAMHRAKASGKDNIQFYASTRDAAVAERMELETELRRAIPAGELVVYYQPKLDVETNTFIGAEALVRWQHPKRGLLQPGQFVPIAEDSSLIVALGEYVLRQACLQARLWQEAGLGGRTVAVNVAARQLRDGRLVEAVKEVLRDTGLAPACLELEITESSIMHDLDHATALLHELKGLGVSISIDDFGTGYSSLSALRNFPADKLKIDRSFVHEIETVPSAAAVALAVISFARTLGMRVNAEGVETLGQAQCLRKHHCDEIQGFLLARPVPSDEVQALFRQPGLASWDAS</sequence>
<keyword evidence="5" id="KW-1185">Reference proteome</keyword>
<dbReference type="Pfam" id="PF00990">
    <property type="entry name" value="GGDEF"/>
    <property type="match status" value="1"/>
</dbReference>
<gene>
    <name evidence="4" type="ORF">LPB04_18035</name>
</gene>
<dbReference type="NCBIfam" id="TIGR00254">
    <property type="entry name" value="GGDEF"/>
    <property type="match status" value="1"/>
</dbReference>
<dbReference type="Gene3D" id="3.20.20.450">
    <property type="entry name" value="EAL domain"/>
    <property type="match status" value="1"/>
</dbReference>
<evidence type="ECO:0000256" key="1">
    <source>
        <dbReference type="SAM" id="Coils"/>
    </source>
</evidence>
<dbReference type="SMART" id="SM00267">
    <property type="entry name" value="GGDEF"/>
    <property type="match status" value="1"/>
</dbReference>
<name>A0A7L9U477_9BURK</name>
<evidence type="ECO:0000313" key="4">
    <source>
        <dbReference type="EMBL" id="QOL48836.1"/>
    </source>
</evidence>
<proteinExistence type="predicted"/>
<dbReference type="Pfam" id="PF00563">
    <property type="entry name" value="EAL"/>
    <property type="match status" value="1"/>
</dbReference>
<dbReference type="InterPro" id="IPR001633">
    <property type="entry name" value="EAL_dom"/>
</dbReference>
<dbReference type="PROSITE" id="PS50883">
    <property type="entry name" value="EAL"/>
    <property type="match status" value="1"/>
</dbReference>
<dbReference type="RefSeq" id="WP_193685879.1">
    <property type="nucleotide sequence ID" value="NZ_CP062941.1"/>
</dbReference>
<dbReference type="InterPro" id="IPR000160">
    <property type="entry name" value="GGDEF_dom"/>
</dbReference>
<dbReference type="PANTHER" id="PTHR44757">
    <property type="entry name" value="DIGUANYLATE CYCLASE DGCP"/>
    <property type="match status" value="1"/>
</dbReference>
<dbReference type="InterPro" id="IPR035919">
    <property type="entry name" value="EAL_sf"/>
</dbReference>
<dbReference type="FunFam" id="3.20.20.450:FF:000001">
    <property type="entry name" value="Cyclic di-GMP phosphodiesterase yahA"/>
    <property type="match status" value="1"/>
</dbReference>
<dbReference type="SUPFAM" id="SSF55073">
    <property type="entry name" value="Nucleotide cyclase"/>
    <property type="match status" value="1"/>
</dbReference>
<dbReference type="Proteomes" id="UP000593875">
    <property type="component" value="Chromosome"/>
</dbReference>
<dbReference type="CDD" id="cd01949">
    <property type="entry name" value="GGDEF"/>
    <property type="match status" value="1"/>
</dbReference>